<organism evidence="1 2">
    <name type="scientific">Polarella glacialis</name>
    <name type="common">Dinoflagellate</name>
    <dbReference type="NCBI Taxonomy" id="89957"/>
    <lineage>
        <taxon>Eukaryota</taxon>
        <taxon>Sar</taxon>
        <taxon>Alveolata</taxon>
        <taxon>Dinophyceae</taxon>
        <taxon>Suessiales</taxon>
        <taxon>Suessiaceae</taxon>
        <taxon>Polarella</taxon>
    </lineage>
</organism>
<dbReference type="PANTHER" id="PTHR23118">
    <property type="entry name" value="ATP-CITRATE SYNTHASE"/>
    <property type="match status" value="1"/>
</dbReference>
<dbReference type="InterPro" id="IPR002020">
    <property type="entry name" value="Citrate_synthase"/>
</dbReference>
<reference evidence="1" key="1">
    <citation type="submission" date="2021-02" db="EMBL/GenBank/DDBJ databases">
        <authorList>
            <person name="Dougan E. K."/>
            <person name="Rhodes N."/>
            <person name="Thang M."/>
            <person name="Chan C."/>
        </authorList>
    </citation>
    <scope>NUCLEOTIDE SEQUENCE</scope>
</reference>
<dbReference type="EMBL" id="CAJNNW010027827">
    <property type="protein sequence ID" value="CAE8693285.1"/>
    <property type="molecule type" value="Genomic_DNA"/>
</dbReference>
<accession>A0A813K5W6</accession>
<feature type="non-terminal residue" evidence="1">
    <location>
        <position position="110"/>
    </location>
</feature>
<dbReference type="GO" id="GO:0005829">
    <property type="term" value="C:cytosol"/>
    <property type="evidence" value="ECO:0007669"/>
    <property type="project" value="TreeGrafter"/>
</dbReference>
<dbReference type="GO" id="GO:0003878">
    <property type="term" value="F:ATP citrate synthase activity"/>
    <property type="evidence" value="ECO:0007669"/>
    <property type="project" value="TreeGrafter"/>
</dbReference>
<proteinExistence type="predicted"/>
<evidence type="ECO:0000313" key="1">
    <source>
        <dbReference type="EMBL" id="CAE8693285.1"/>
    </source>
</evidence>
<protein>
    <recommendedName>
        <fullName evidence="3">ATP citrate synthase</fullName>
    </recommendedName>
</protein>
<dbReference type="Proteomes" id="UP000626109">
    <property type="component" value="Unassembled WGS sequence"/>
</dbReference>
<dbReference type="PROSITE" id="PS00399">
    <property type="entry name" value="SUCCINYL_COA_LIG_2"/>
    <property type="match status" value="1"/>
</dbReference>
<dbReference type="GO" id="GO:0006085">
    <property type="term" value="P:acetyl-CoA biosynthetic process"/>
    <property type="evidence" value="ECO:0007669"/>
    <property type="project" value="TreeGrafter"/>
</dbReference>
<evidence type="ECO:0008006" key="3">
    <source>
        <dbReference type="Google" id="ProtNLM"/>
    </source>
</evidence>
<dbReference type="SUPFAM" id="SSF52210">
    <property type="entry name" value="Succinyl-CoA synthetase domains"/>
    <property type="match status" value="1"/>
</dbReference>
<dbReference type="GO" id="GO:0006633">
    <property type="term" value="P:fatty acid biosynthetic process"/>
    <property type="evidence" value="ECO:0007669"/>
    <property type="project" value="TreeGrafter"/>
</dbReference>
<dbReference type="AlphaFoldDB" id="A0A813K5W6"/>
<name>A0A813K5W6_POLGL</name>
<dbReference type="InterPro" id="IPR016102">
    <property type="entry name" value="Succinyl-CoA_synth-like"/>
</dbReference>
<evidence type="ECO:0000313" key="2">
    <source>
        <dbReference type="Proteomes" id="UP000626109"/>
    </source>
</evidence>
<gene>
    <name evidence="1" type="ORF">PGLA2088_LOCUS28333</name>
</gene>
<sequence>VGGGDEYDVINAVKCGRIDKPVIAWCVGTCASCFATEVQFGHAGAQARGVTETAAAKNAAMKAAGIIVPDSFDKLPETLKLLSDPLMLAALGVEETSSSPIRNENEKYNV</sequence>
<dbReference type="PANTHER" id="PTHR23118:SF42">
    <property type="entry name" value="ATP-CITRATE SYNTHASE"/>
    <property type="match status" value="1"/>
</dbReference>
<dbReference type="InterPro" id="IPR017440">
    <property type="entry name" value="Cit_synth/succinyl-CoA_lig_AS"/>
</dbReference>
<comment type="caution">
    <text evidence="1">The sequence shown here is derived from an EMBL/GenBank/DDBJ whole genome shotgun (WGS) entry which is preliminary data.</text>
</comment>
<dbReference type="Gene3D" id="3.40.50.261">
    <property type="entry name" value="Succinyl-CoA synthetase domains"/>
    <property type="match status" value="1"/>
</dbReference>